<evidence type="ECO:0008006" key="3">
    <source>
        <dbReference type="Google" id="ProtNLM"/>
    </source>
</evidence>
<name>A0A2R8BD47_9RHOB</name>
<dbReference type="RefSeq" id="WP_108828127.1">
    <property type="nucleotide sequence ID" value="NZ_OMOR01000001.1"/>
</dbReference>
<accession>A0A2R8BD47</accession>
<dbReference type="OrthoDB" id="2081253at2"/>
<sequence>MANVTFNDDALQAALRNLDLGLQDKSTLMNQIGEAWAQLNTDRLEAGVSPDGTSFAPRSQATLAAYAAKGISPIGGPLRLTGDMANFIHHDYSPDHAEVGSSAVQAAMMHFGGPKSRFPNLWGDIPARPFVGLAESDTPEITEVIEDYLEGLIE</sequence>
<dbReference type="NCBIfam" id="TIGR01635">
    <property type="entry name" value="tail_comp_S"/>
    <property type="match status" value="1"/>
</dbReference>
<reference evidence="1 2" key="1">
    <citation type="submission" date="2018-03" db="EMBL/GenBank/DDBJ databases">
        <authorList>
            <person name="Keele B.F."/>
        </authorList>
    </citation>
    <scope>NUCLEOTIDE SEQUENCE [LARGE SCALE GENOMIC DNA]</scope>
    <source>
        <strain evidence="1 2">CECT 8599</strain>
    </source>
</reference>
<dbReference type="EMBL" id="OMOR01000001">
    <property type="protein sequence ID" value="SPH20996.1"/>
    <property type="molecule type" value="Genomic_DNA"/>
</dbReference>
<dbReference type="InterPro" id="IPR006522">
    <property type="entry name" value="Phage_virion_morphogenesis"/>
</dbReference>
<dbReference type="Proteomes" id="UP000244880">
    <property type="component" value="Unassembled WGS sequence"/>
</dbReference>
<dbReference type="AlphaFoldDB" id="A0A2R8BD47"/>
<gene>
    <name evidence="1" type="ORF">ASD8599_01737</name>
</gene>
<evidence type="ECO:0000313" key="2">
    <source>
        <dbReference type="Proteomes" id="UP000244880"/>
    </source>
</evidence>
<organism evidence="1 2">
    <name type="scientific">Ascidiaceihabitans donghaensis</name>
    <dbReference type="NCBI Taxonomy" id="1510460"/>
    <lineage>
        <taxon>Bacteria</taxon>
        <taxon>Pseudomonadati</taxon>
        <taxon>Pseudomonadota</taxon>
        <taxon>Alphaproteobacteria</taxon>
        <taxon>Rhodobacterales</taxon>
        <taxon>Paracoccaceae</taxon>
        <taxon>Ascidiaceihabitans</taxon>
    </lineage>
</organism>
<proteinExistence type="predicted"/>
<evidence type="ECO:0000313" key="1">
    <source>
        <dbReference type="EMBL" id="SPH20996.1"/>
    </source>
</evidence>
<dbReference type="Pfam" id="PF05069">
    <property type="entry name" value="Phage_tail_S"/>
    <property type="match status" value="1"/>
</dbReference>
<keyword evidence="2" id="KW-1185">Reference proteome</keyword>
<protein>
    <recommendedName>
        <fullName evidence="3">Phage virion morphogenesis protein</fullName>
    </recommendedName>
</protein>